<protein>
    <submittedName>
        <fullName evidence="5">CBS domain-containing protein</fullName>
    </submittedName>
</protein>
<dbReference type="InterPro" id="IPR000644">
    <property type="entry name" value="CBS_dom"/>
</dbReference>
<dbReference type="Proteomes" id="UP001185922">
    <property type="component" value="Unassembled WGS sequence"/>
</dbReference>
<proteinExistence type="predicted"/>
<dbReference type="EMBL" id="JAWLKH010000025">
    <property type="protein sequence ID" value="MDV6313980.1"/>
    <property type="molecule type" value="Genomic_DNA"/>
</dbReference>
<dbReference type="SUPFAM" id="SSF54631">
    <property type="entry name" value="CBS-domain pair"/>
    <property type="match status" value="1"/>
</dbReference>
<dbReference type="AlphaFoldDB" id="A0AAE4U6W6"/>
<dbReference type="InterPro" id="IPR051257">
    <property type="entry name" value="Diverse_CBS-Domain"/>
</dbReference>
<evidence type="ECO:0000259" key="3">
    <source>
        <dbReference type="PROSITE" id="PS51371"/>
    </source>
</evidence>
<dbReference type="PANTHER" id="PTHR43080">
    <property type="entry name" value="CBS DOMAIN-CONTAINING PROTEIN CBSX3, MITOCHONDRIAL"/>
    <property type="match status" value="1"/>
</dbReference>
<reference evidence="5 6" key="1">
    <citation type="submission" date="2023-10" db="EMBL/GenBank/DDBJ databases">
        <title>Development of a sustainable strategy for remediation of hydrocarbon-contaminated territories based on the waste exchange concept.</title>
        <authorList>
            <person name="Krivoruchko A."/>
        </authorList>
    </citation>
    <scope>NUCLEOTIDE SEQUENCE</scope>
    <source>
        <strain evidence="4 6">IEGM 1266</strain>
        <strain evidence="5">IEGM 1279</strain>
    </source>
</reference>
<sequence>MHEGAECIEAHATLAQAAGLMAELDIGALPVLDAQDRLTGIVTDRDIVTKCVAAGHDPGTMLVGDLVGPEVFKVDTDADVDEILRLMETHQVRRLPVLDDGHPVGMISEADIARNLPEYTVGHLVEAVCAPRALSV</sequence>
<dbReference type="CDD" id="cd04622">
    <property type="entry name" value="CBS_pair_HRP1_like"/>
    <property type="match status" value="1"/>
</dbReference>
<comment type="caution">
    <text evidence="5">The sequence shown here is derived from an EMBL/GenBank/DDBJ whole genome shotgun (WGS) entry which is preliminary data.</text>
</comment>
<evidence type="ECO:0000313" key="5">
    <source>
        <dbReference type="EMBL" id="MDV6313980.1"/>
    </source>
</evidence>
<evidence type="ECO:0000313" key="7">
    <source>
        <dbReference type="Proteomes" id="UP001185922"/>
    </source>
</evidence>
<dbReference type="Gene3D" id="3.10.580.10">
    <property type="entry name" value="CBS-domain"/>
    <property type="match status" value="1"/>
</dbReference>
<dbReference type="Proteomes" id="UP001185779">
    <property type="component" value="Unassembled WGS sequence"/>
</dbReference>
<dbReference type="Pfam" id="PF00571">
    <property type="entry name" value="CBS"/>
    <property type="match status" value="2"/>
</dbReference>
<keyword evidence="6" id="KW-1185">Reference proteome</keyword>
<evidence type="ECO:0000256" key="2">
    <source>
        <dbReference type="PROSITE-ProRule" id="PRU00703"/>
    </source>
</evidence>
<organism evidence="5 7">
    <name type="scientific">Gordonia amicalis</name>
    <dbReference type="NCBI Taxonomy" id="89053"/>
    <lineage>
        <taxon>Bacteria</taxon>
        <taxon>Bacillati</taxon>
        <taxon>Actinomycetota</taxon>
        <taxon>Actinomycetes</taxon>
        <taxon>Mycobacteriales</taxon>
        <taxon>Gordoniaceae</taxon>
        <taxon>Gordonia</taxon>
    </lineage>
</organism>
<evidence type="ECO:0000313" key="4">
    <source>
        <dbReference type="EMBL" id="MDV6309070.1"/>
    </source>
</evidence>
<keyword evidence="1 2" id="KW-0129">CBS domain</keyword>
<accession>A0AAE4U6W6</accession>
<dbReference type="SMART" id="SM00116">
    <property type="entry name" value="CBS"/>
    <property type="match status" value="2"/>
</dbReference>
<dbReference type="EMBL" id="JAWLKI010000022">
    <property type="protein sequence ID" value="MDV6309070.1"/>
    <property type="molecule type" value="Genomic_DNA"/>
</dbReference>
<dbReference type="InterPro" id="IPR046342">
    <property type="entry name" value="CBS_dom_sf"/>
</dbReference>
<dbReference type="PROSITE" id="PS51371">
    <property type="entry name" value="CBS"/>
    <property type="match status" value="2"/>
</dbReference>
<evidence type="ECO:0000313" key="6">
    <source>
        <dbReference type="Proteomes" id="UP001185779"/>
    </source>
</evidence>
<feature type="domain" description="CBS" evidence="3">
    <location>
        <begin position="1"/>
        <end position="58"/>
    </location>
</feature>
<feature type="domain" description="CBS" evidence="3">
    <location>
        <begin position="67"/>
        <end position="125"/>
    </location>
</feature>
<evidence type="ECO:0000256" key="1">
    <source>
        <dbReference type="ARBA" id="ARBA00023122"/>
    </source>
</evidence>
<dbReference type="PANTHER" id="PTHR43080:SF2">
    <property type="entry name" value="CBS DOMAIN-CONTAINING PROTEIN"/>
    <property type="match status" value="1"/>
</dbReference>
<gene>
    <name evidence="4" type="ORF">R3P94_17470</name>
    <name evidence="5" type="ORF">R3Q15_19155</name>
</gene>
<name>A0AAE4U6W6_9ACTN</name>